<feature type="signal peptide" evidence="1">
    <location>
        <begin position="1"/>
        <end position="17"/>
    </location>
</feature>
<dbReference type="InterPro" id="IPR035940">
    <property type="entry name" value="CAP_sf"/>
</dbReference>
<sequence length="414" mass="44575">MTAAAAALALMATLGVAQGGAERAEAQGLEVGGSGNAYYLNDQFTTTANIQFSFGLATDQVYFGDWDGDGVDTPMHRRGATFSLSNANASVAPQQTFTYGRSDDQVLVGDWDGDGVDTLAVRRDTVFHVRNSLSDGSADAVVAYGRSGDTVLVGDWDGSRTDTFAVRRGAQYHVRNTITSGPADVIVQYGRDDDDVLVGDWDGNRSDSFAVRRDATYFIANQIRPGEADVTVIYGRVDDVAFAGDWNGDGADTLGVRRVAAPPPVPADPVNCTGTGANQVDPAVCQTMEAARTDMLALVNAERAERDLPALRLDPCLDEVAQHWAESMAWLRTTGSAHNPDLTADMRACSMRSWGENVARDRVPTPDEQRIMERWLASTGHYNNLMTSSRTLIGVGVAPSSDGHWYYVLDFGQK</sequence>
<dbReference type="OrthoDB" id="9758772at2"/>
<evidence type="ECO:0000259" key="2">
    <source>
        <dbReference type="Pfam" id="PF00188"/>
    </source>
</evidence>
<dbReference type="RefSeq" id="WP_146357807.1">
    <property type="nucleotide sequence ID" value="NZ_VOIR01000017.1"/>
</dbReference>
<comment type="caution">
    <text evidence="3">The sequence shown here is derived from an EMBL/GenBank/DDBJ whole genome shotgun (WGS) entry which is preliminary data.</text>
</comment>
<gene>
    <name evidence="3" type="ORF">FQ330_11790</name>
</gene>
<dbReference type="PANTHER" id="PTHR31157:SF1">
    <property type="entry name" value="SCP DOMAIN-CONTAINING PROTEIN"/>
    <property type="match status" value="1"/>
</dbReference>
<evidence type="ECO:0000256" key="1">
    <source>
        <dbReference type="SAM" id="SignalP"/>
    </source>
</evidence>
<dbReference type="Proteomes" id="UP000323221">
    <property type="component" value="Unassembled WGS sequence"/>
</dbReference>
<keyword evidence="1" id="KW-0732">Signal</keyword>
<dbReference type="Pfam" id="PF00188">
    <property type="entry name" value="CAP"/>
    <property type="match status" value="1"/>
</dbReference>
<dbReference type="AlphaFoldDB" id="A0A5M8Q8C9"/>
<proteinExistence type="predicted"/>
<evidence type="ECO:0000313" key="4">
    <source>
        <dbReference type="Proteomes" id="UP000323221"/>
    </source>
</evidence>
<name>A0A5M8Q8C9_9MICO</name>
<dbReference type="CDD" id="cd05379">
    <property type="entry name" value="CAP_bacterial"/>
    <property type="match status" value="1"/>
</dbReference>
<evidence type="ECO:0000313" key="3">
    <source>
        <dbReference type="EMBL" id="KAA6430852.1"/>
    </source>
</evidence>
<accession>A0A5M8Q8C9</accession>
<dbReference type="Gene3D" id="3.40.33.10">
    <property type="entry name" value="CAP"/>
    <property type="match status" value="1"/>
</dbReference>
<feature type="chain" id="PRO_5038613741" evidence="1">
    <location>
        <begin position="18"/>
        <end position="414"/>
    </location>
</feature>
<dbReference type="SUPFAM" id="SSF55797">
    <property type="entry name" value="PR-1-like"/>
    <property type="match status" value="1"/>
</dbReference>
<dbReference type="EMBL" id="VOIR01000017">
    <property type="protein sequence ID" value="KAA6430852.1"/>
    <property type="molecule type" value="Genomic_DNA"/>
</dbReference>
<reference evidence="3 4" key="1">
    <citation type="submission" date="2019-08" db="EMBL/GenBank/DDBJ databases">
        <title>Agrococcus lahaulensis sp. nov., isolated from a cold desert of the Indian Himalayas.</title>
        <authorList>
            <person name="Qu J.H."/>
        </authorList>
    </citation>
    <scope>NUCLEOTIDE SEQUENCE [LARGE SCALE GENOMIC DNA]</scope>
    <source>
        <strain evidence="3 4">NS18</strain>
    </source>
</reference>
<feature type="domain" description="SCP" evidence="2">
    <location>
        <begin position="296"/>
        <end position="411"/>
    </location>
</feature>
<keyword evidence="4" id="KW-1185">Reference proteome</keyword>
<protein>
    <submittedName>
        <fullName evidence="3">CAP domain-containing protein</fullName>
    </submittedName>
</protein>
<dbReference type="PANTHER" id="PTHR31157">
    <property type="entry name" value="SCP DOMAIN-CONTAINING PROTEIN"/>
    <property type="match status" value="1"/>
</dbReference>
<organism evidence="3 4">
    <name type="scientific">Agrococcus sediminis</name>
    <dbReference type="NCBI Taxonomy" id="2599924"/>
    <lineage>
        <taxon>Bacteria</taxon>
        <taxon>Bacillati</taxon>
        <taxon>Actinomycetota</taxon>
        <taxon>Actinomycetes</taxon>
        <taxon>Micrococcales</taxon>
        <taxon>Microbacteriaceae</taxon>
        <taxon>Agrococcus</taxon>
    </lineage>
</organism>
<dbReference type="InterPro" id="IPR014044">
    <property type="entry name" value="CAP_dom"/>
</dbReference>